<protein>
    <submittedName>
        <fullName evidence="6">Helix-turn-helix domain-containing protein</fullName>
    </submittedName>
</protein>
<dbReference type="PANTHER" id="PTHR47893">
    <property type="entry name" value="REGULATORY PROTEIN PCHR"/>
    <property type="match status" value="1"/>
</dbReference>
<dbReference type="SUPFAM" id="SSF46689">
    <property type="entry name" value="Homeodomain-like"/>
    <property type="match status" value="2"/>
</dbReference>
<comment type="caution">
    <text evidence="6">The sequence shown here is derived from an EMBL/GenBank/DDBJ whole genome shotgun (WGS) entry which is preliminary data.</text>
</comment>
<evidence type="ECO:0000313" key="6">
    <source>
        <dbReference type="EMBL" id="NDJ17350.1"/>
    </source>
</evidence>
<keyword evidence="2" id="KW-0238">DNA-binding</keyword>
<reference evidence="6" key="1">
    <citation type="submission" date="2019-12" db="EMBL/GenBank/DDBJ databases">
        <title>High-Quality draft genome sequences of three cyanobacteria isolated from the limestone walls of the Old Cathedral of Coimbra.</title>
        <authorList>
            <person name="Tiago I."/>
            <person name="Soares F."/>
            <person name="Portugal A."/>
        </authorList>
    </citation>
    <scope>NUCLEOTIDE SEQUENCE</scope>
    <source>
        <strain evidence="6">A</strain>
    </source>
</reference>
<evidence type="ECO:0000256" key="3">
    <source>
        <dbReference type="ARBA" id="ARBA00023163"/>
    </source>
</evidence>
<dbReference type="Gene3D" id="1.10.10.60">
    <property type="entry name" value="Homeodomain-like"/>
    <property type="match status" value="2"/>
</dbReference>
<dbReference type="InterPro" id="IPR020449">
    <property type="entry name" value="Tscrpt_reg_AraC-type_HTH"/>
</dbReference>
<evidence type="ECO:0000259" key="5">
    <source>
        <dbReference type="PROSITE" id="PS01124"/>
    </source>
</evidence>
<feature type="domain" description="HTH araC/xylS-type" evidence="5">
    <location>
        <begin position="241"/>
        <end position="339"/>
    </location>
</feature>
<sequence>MTITLSQQDYWDLVYSMDETDALSNQHEQQPESQKTDSQSADHDTTWRSHNPLRKGYYREIQIRDGLDLAIADECFHTDLIITSCDRDHPLELNYTLVGVESSNLNSTHAGQHAFYGSGMAPGEALNVVANQRSLCISIHIEPALFCQWAAGSPEQLPDQIRHWVKPSDQIYYIQVSKTTTAMQTALQQILQCPFQGLTQRLYLESKVWELMALQLAHTLEPEGANPKAKPLKPEDVERIHYAKEVLVARLDQPPSLIELARLVGINDCKLKVGFRQVFGTTVFSYLHDCRMTRSRQLLDAGELTVAEAAKAVGFANRSHFAIAFRKKFGVNPRTYRQEMLNSCRVG</sequence>
<organism evidence="6 7">
    <name type="scientific">Myxacorys almedinensis A</name>
    <dbReference type="NCBI Taxonomy" id="2690445"/>
    <lineage>
        <taxon>Bacteria</taxon>
        <taxon>Bacillati</taxon>
        <taxon>Cyanobacteriota</taxon>
        <taxon>Cyanophyceae</taxon>
        <taxon>Leptolyngbyales</taxon>
        <taxon>Leptolyngbyaceae</taxon>
        <taxon>Myxacorys</taxon>
        <taxon>Myxacorys almedinensis</taxon>
    </lineage>
</organism>
<keyword evidence="7" id="KW-1185">Reference proteome</keyword>
<feature type="compositionally biased region" description="Polar residues" evidence="4">
    <location>
        <begin position="22"/>
        <end position="39"/>
    </location>
</feature>
<feature type="region of interest" description="Disordered" evidence="4">
    <location>
        <begin position="22"/>
        <end position="49"/>
    </location>
</feature>
<dbReference type="InterPro" id="IPR009057">
    <property type="entry name" value="Homeodomain-like_sf"/>
</dbReference>
<dbReference type="EMBL" id="WVIE01000008">
    <property type="protein sequence ID" value="NDJ17350.1"/>
    <property type="molecule type" value="Genomic_DNA"/>
</dbReference>
<dbReference type="AlphaFoldDB" id="A0A8J7Z1B2"/>
<evidence type="ECO:0000313" key="7">
    <source>
        <dbReference type="Proteomes" id="UP000646053"/>
    </source>
</evidence>
<dbReference type="GO" id="GO:0043565">
    <property type="term" value="F:sequence-specific DNA binding"/>
    <property type="evidence" value="ECO:0007669"/>
    <property type="project" value="InterPro"/>
</dbReference>
<gene>
    <name evidence="6" type="ORF">GS601_08605</name>
</gene>
<proteinExistence type="predicted"/>
<evidence type="ECO:0000256" key="1">
    <source>
        <dbReference type="ARBA" id="ARBA00023015"/>
    </source>
</evidence>
<dbReference type="Proteomes" id="UP000646053">
    <property type="component" value="Unassembled WGS sequence"/>
</dbReference>
<dbReference type="Pfam" id="PF12833">
    <property type="entry name" value="HTH_18"/>
    <property type="match status" value="1"/>
</dbReference>
<dbReference type="PRINTS" id="PR00032">
    <property type="entry name" value="HTHARAC"/>
</dbReference>
<keyword evidence="3" id="KW-0804">Transcription</keyword>
<name>A0A8J7Z1B2_9CYAN</name>
<dbReference type="InterPro" id="IPR053142">
    <property type="entry name" value="PchR_regulatory_protein"/>
</dbReference>
<dbReference type="GO" id="GO:0003700">
    <property type="term" value="F:DNA-binding transcription factor activity"/>
    <property type="evidence" value="ECO:0007669"/>
    <property type="project" value="InterPro"/>
</dbReference>
<accession>A0A8J7Z1B2</accession>
<dbReference type="InterPro" id="IPR018060">
    <property type="entry name" value="HTH_AraC"/>
</dbReference>
<dbReference type="SMART" id="SM00342">
    <property type="entry name" value="HTH_ARAC"/>
    <property type="match status" value="1"/>
</dbReference>
<dbReference type="PROSITE" id="PS01124">
    <property type="entry name" value="HTH_ARAC_FAMILY_2"/>
    <property type="match status" value="1"/>
</dbReference>
<dbReference type="RefSeq" id="WP_162422873.1">
    <property type="nucleotide sequence ID" value="NZ_WVIE01000008.1"/>
</dbReference>
<evidence type="ECO:0000256" key="2">
    <source>
        <dbReference type="ARBA" id="ARBA00023125"/>
    </source>
</evidence>
<dbReference type="PANTHER" id="PTHR47893:SF1">
    <property type="entry name" value="REGULATORY PROTEIN PCHR"/>
    <property type="match status" value="1"/>
</dbReference>
<evidence type="ECO:0000256" key="4">
    <source>
        <dbReference type="SAM" id="MobiDB-lite"/>
    </source>
</evidence>
<keyword evidence="1" id="KW-0805">Transcription regulation</keyword>